<dbReference type="RefSeq" id="WP_120627436.1">
    <property type="nucleotide sequence ID" value="NZ_RAWG01000156.1"/>
</dbReference>
<dbReference type="OrthoDB" id="9786557at2"/>
<evidence type="ECO:0000313" key="3">
    <source>
        <dbReference type="EMBL" id="RKH39633.1"/>
    </source>
</evidence>
<sequence>MGSTRIRHHVNAPRARVYRALLDARAIESWRVPEGMTSHVHAFDAREGGAFRISLTYDAPTATGKTTAHTDTYHGHFAKLVADEQVVEVMEFETEDPALRGEMTITVTLVEVDGGTDVIAVHDGVPSGVPLADNEEGWRMSLAKLAAFVEAG</sequence>
<evidence type="ECO:0000256" key="1">
    <source>
        <dbReference type="ARBA" id="ARBA00006817"/>
    </source>
</evidence>
<dbReference type="Gene3D" id="3.30.530.20">
    <property type="match status" value="1"/>
</dbReference>
<protein>
    <submittedName>
        <fullName evidence="3">Activator of HSP90 ATPase</fullName>
    </submittedName>
</protein>
<comment type="caution">
    <text evidence="3">The sequence shown here is derived from an EMBL/GenBank/DDBJ whole genome shotgun (WGS) entry which is preliminary data.</text>
</comment>
<evidence type="ECO:0000313" key="4">
    <source>
        <dbReference type="Proteomes" id="UP000273405"/>
    </source>
</evidence>
<gene>
    <name evidence="3" type="ORF">D7X12_23040</name>
</gene>
<organism evidence="3 4">
    <name type="scientific">Corallococcus sicarius</name>
    <dbReference type="NCBI Taxonomy" id="2316726"/>
    <lineage>
        <taxon>Bacteria</taxon>
        <taxon>Pseudomonadati</taxon>
        <taxon>Myxococcota</taxon>
        <taxon>Myxococcia</taxon>
        <taxon>Myxococcales</taxon>
        <taxon>Cystobacterineae</taxon>
        <taxon>Myxococcaceae</taxon>
        <taxon>Corallococcus</taxon>
    </lineage>
</organism>
<dbReference type="EMBL" id="RAWG01000156">
    <property type="protein sequence ID" value="RKH39633.1"/>
    <property type="molecule type" value="Genomic_DNA"/>
</dbReference>
<dbReference type="CDD" id="cd08895">
    <property type="entry name" value="SRPBCC_CalC_Aha1-like_2"/>
    <property type="match status" value="1"/>
</dbReference>
<dbReference type="SUPFAM" id="SSF55961">
    <property type="entry name" value="Bet v1-like"/>
    <property type="match status" value="1"/>
</dbReference>
<accession>A0A3A8N6U4</accession>
<dbReference type="AlphaFoldDB" id="A0A3A8N6U4"/>
<dbReference type="InterPro" id="IPR023393">
    <property type="entry name" value="START-like_dom_sf"/>
</dbReference>
<dbReference type="Proteomes" id="UP000273405">
    <property type="component" value="Unassembled WGS sequence"/>
</dbReference>
<proteinExistence type="inferred from homology"/>
<reference evidence="4" key="1">
    <citation type="submission" date="2018-09" db="EMBL/GenBank/DDBJ databases">
        <authorList>
            <person name="Livingstone P.G."/>
            <person name="Whitworth D.E."/>
        </authorList>
    </citation>
    <scope>NUCLEOTIDE SEQUENCE [LARGE SCALE GENOMIC DNA]</scope>
    <source>
        <strain evidence="4">CA040B</strain>
    </source>
</reference>
<name>A0A3A8N6U4_9BACT</name>
<keyword evidence="4" id="KW-1185">Reference proteome</keyword>
<feature type="domain" description="Activator of Hsp90 ATPase homologue 1/2-like C-terminal" evidence="2">
    <location>
        <begin position="11"/>
        <end position="150"/>
    </location>
</feature>
<evidence type="ECO:0000259" key="2">
    <source>
        <dbReference type="Pfam" id="PF08327"/>
    </source>
</evidence>
<dbReference type="Pfam" id="PF08327">
    <property type="entry name" value="AHSA1"/>
    <property type="match status" value="1"/>
</dbReference>
<dbReference type="InterPro" id="IPR013538">
    <property type="entry name" value="ASHA1/2-like_C"/>
</dbReference>
<comment type="similarity">
    <text evidence="1">Belongs to the AHA1 family.</text>
</comment>